<feature type="domain" description="Phage terminase large subunit N-terminal" evidence="1">
    <location>
        <begin position="25"/>
        <end position="204"/>
    </location>
</feature>
<dbReference type="EMBL" id="JQCD01000024">
    <property type="protein sequence ID" value="KRN77081.1"/>
    <property type="molecule type" value="Genomic_DNA"/>
</dbReference>
<dbReference type="InterPro" id="IPR035412">
    <property type="entry name" value="Terminase_L_N"/>
</dbReference>
<dbReference type="PANTHER" id="PTHR39184">
    <property type="match status" value="1"/>
</dbReference>
<proteinExistence type="predicted"/>
<dbReference type="InterPro" id="IPR027417">
    <property type="entry name" value="P-loop_NTPase"/>
</dbReference>
<dbReference type="InterPro" id="IPR052380">
    <property type="entry name" value="Viral_DNA_packaging_terminase"/>
</dbReference>
<reference evidence="2 3" key="1">
    <citation type="journal article" date="2015" name="Genome Announc.">
        <title>Expanding the biotechnology potential of lactobacilli through comparative genomics of 213 strains and associated genera.</title>
        <authorList>
            <person name="Sun Z."/>
            <person name="Harris H.M."/>
            <person name="McCann A."/>
            <person name="Guo C."/>
            <person name="Argimon S."/>
            <person name="Zhang W."/>
            <person name="Yang X."/>
            <person name="Jeffery I.B."/>
            <person name="Cooney J.C."/>
            <person name="Kagawa T.F."/>
            <person name="Liu W."/>
            <person name="Song Y."/>
            <person name="Salvetti E."/>
            <person name="Wrobel A."/>
            <person name="Rasinkangas P."/>
            <person name="Parkhill J."/>
            <person name="Rea M.C."/>
            <person name="O'Sullivan O."/>
            <person name="Ritari J."/>
            <person name="Douillard F.P."/>
            <person name="Paul Ross R."/>
            <person name="Yang R."/>
            <person name="Briner A.E."/>
            <person name="Felis G.E."/>
            <person name="de Vos W.M."/>
            <person name="Barrangou R."/>
            <person name="Klaenhammer T.R."/>
            <person name="Caufield P.W."/>
            <person name="Cui Y."/>
            <person name="Zhang H."/>
            <person name="O'Toole P.W."/>
        </authorList>
    </citation>
    <scope>NUCLEOTIDE SEQUENCE [LARGE SCALE GENOMIC DNA]</scope>
    <source>
        <strain evidence="2 3">DSM 20014</strain>
    </source>
</reference>
<protein>
    <submittedName>
        <fullName evidence="2">Phage terminase, large subunit, pbsx family</fullName>
    </submittedName>
</protein>
<dbReference type="Gene3D" id="3.40.50.300">
    <property type="entry name" value="P-loop containing nucleotide triphosphate hydrolases"/>
    <property type="match status" value="1"/>
</dbReference>
<keyword evidence="3" id="KW-1185">Reference proteome</keyword>
<dbReference type="PANTHER" id="PTHR39184:SF1">
    <property type="entry name" value="PBSX PHAGE TERMINASE LARGE SUBUNIT"/>
    <property type="match status" value="1"/>
</dbReference>
<comment type="caution">
    <text evidence="2">The sequence shown here is derived from an EMBL/GenBank/DDBJ whole genome shotgun (WGS) entry which is preliminary data.</text>
</comment>
<dbReference type="AlphaFoldDB" id="A0A0R2JIE8"/>
<dbReference type="Pfam" id="PF04466">
    <property type="entry name" value="Terminase_3"/>
    <property type="match status" value="1"/>
</dbReference>
<dbReference type="Proteomes" id="UP000051673">
    <property type="component" value="Unassembled WGS sequence"/>
</dbReference>
<evidence type="ECO:0000313" key="2">
    <source>
        <dbReference type="EMBL" id="KRN77081.1"/>
    </source>
</evidence>
<evidence type="ECO:0000259" key="1">
    <source>
        <dbReference type="Pfam" id="PF04466"/>
    </source>
</evidence>
<sequence>MNDKPFVLSKNINPHFYKVWNTKKSNIILKGGRGSFNSSVVAFKLCMMMYQEIIQGHTANVVCVRENKTNLRTLVYKQINWALTQMNLVDEFDSYVSPMRITHKQTGSSFLFYGADDPDKLKSDKTTDVIGLWYEEAANMKSSEVFDQSNPIFIRNKSECVDDVKIFCSYNPPKNPYDWINEWVDSKKKDSEYLVDHSTYLDDEMGFTVAQQQRLRALKLMTMTTIGIYI</sequence>
<organism evidence="2 3">
    <name type="scientific">Weissella minor</name>
    <dbReference type="NCBI Taxonomy" id="1620"/>
    <lineage>
        <taxon>Bacteria</taxon>
        <taxon>Bacillati</taxon>
        <taxon>Bacillota</taxon>
        <taxon>Bacilli</taxon>
        <taxon>Lactobacillales</taxon>
        <taxon>Lactobacillaceae</taxon>
        <taxon>Weissella</taxon>
    </lineage>
</organism>
<gene>
    <name evidence="2" type="ORF">IV67_GL000595</name>
</gene>
<name>A0A0R2JIE8_9LACO</name>
<dbReference type="STRING" id="1620.IV67_GL000595"/>
<accession>A0A0R2JIE8</accession>
<evidence type="ECO:0000313" key="3">
    <source>
        <dbReference type="Proteomes" id="UP000051673"/>
    </source>
</evidence>
<dbReference type="PATRIC" id="fig|1620.3.peg.602"/>